<evidence type="ECO:0000256" key="7">
    <source>
        <dbReference type="ARBA" id="ARBA00022734"/>
    </source>
</evidence>
<dbReference type="InterPro" id="IPR012413">
    <property type="entry name" value="BA14K"/>
</dbReference>
<evidence type="ECO:0000256" key="6">
    <source>
        <dbReference type="ARBA" id="ARBA00022729"/>
    </source>
</evidence>
<accession>A0A2P9HGB9</accession>
<comment type="similarity">
    <text evidence="2">Belongs to the BA14k family.</text>
</comment>
<keyword evidence="6 13" id="KW-0732">Signal</keyword>
<feature type="compositionally biased region" description="Basic residues" evidence="12">
    <location>
        <begin position="76"/>
        <end position="88"/>
    </location>
</feature>
<dbReference type="Pfam" id="PF07886">
    <property type="entry name" value="BA14K"/>
    <property type="match status" value="1"/>
</dbReference>
<reference evidence="15" key="1">
    <citation type="submission" date="2017-12" db="EMBL/GenBank/DDBJ databases">
        <authorList>
            <person name="Diaz M."/>
        </authorList>
    </citation>
    <scope>NUCLEOTIDE SEQUENCE [LARGE SCALE GENOMIC DNA]</scope>
    <source>
        <strain evidence="15">FI11154</strain>
    </source>
</reference>
<keyword evidence="10" id="KW-0472">Membrane</keyword>
<dbReference type="AlphaFoldDB" id="A0A2P9HGB9"/>
<keyword evidence="8" id="KW-1133">Transmembrane helix</keyword>
<feature type="region of interest" description="Disordered" evidence="12">
    <location>
        <begin position="40"/>
        <end position="95"/>
    </location>
</feature>
<comment type="subcellular location">
    <subcellularLocation>
        <location evidence="1">Cell membrane</location>
        <topology evidence="1">Single-pass membrane protein</topology>
    </subcellularLocation>
</comment>
<feature type="compositionally biased region" description="Basic residues" evidence="12">
    <location>
        <begin position="50"/>
        <end position="60"/>
    </location>
</feature>
<keyword evidence="7" id="KW-0430">Lectin</keyword>
<protein>
    <recommendedName>
        <fullName evidence="3">Lectin-like protein BA14k</fullName>
    </recommendedName>
</protein>
<feature type="signal peptide" evidence="13">
    <location>
        <begin position="1"/>
        <end position="26"/>
    </location>
</feature>
<evidence type="ECO:0000256" key="11">
    <source>
        <dbReference type="ARBA" id="ARBA00025321"/>
    </source>
</evidence>
<dbReference type="GO" id="GO:0005886">
    <property type="term" value="C:plasma membrane"/>
    <property type="evidence" value="ECO:0007669"/>
    <property type="project" value="UniProtKB-SubCell"/>
</dbReference>
<keyword evidence="4" id="KW-1003">Cell membrane</keyword>
<evidence type="ECO:0000256" key="8">
    <source>
        <dbReference type="ARBA" id="ARBA00022989"/>
    </source>
</evidence>
<keyword evidence="5" id="KW-0812">Transmembrane</keyword>
<organism evidence="14 15">
    <name type="scientific">Ochrobactrum soli</name>
    <dbReference type="NCBI Taxonomy" id="2448455"/>
    <lineage>
        <taxon>Bacteria</taxon>
        <taxon>Pseudomonadati</taxon>
        <taxon>Pseudomonadota</taxon>
        <taxon>Alphaproteobacteria</taxon>
        <taxon>Hyphomicrobiales</taxon>
        <taxon>Brucellaceae</taxon>
        <taxon>Brucella/Ochrobactrum group</taxon>
        <taxon>Ochrobactrum</taxon>
    </lineage>
</organism>
<dbReference type="EMBL" id="OOFM01000004">
    <property type="protein sequence ID" value="SPL63157.1"/>
    <property type="molecule type" value="Genomic_DNA"/>
</dbReference>
<dbReference type="RefSeq" id="WP_109367132.1">
    <property type="nucleotide sequence ID" value="NZ_OOFM01000004.1"/>
</dbReference>
<keyword evidence="9" id="KW-0843">Virulence</keyword>
<evidence type="ECO:0000256" key="12">
    <source>
        <dbReference type="SAM" id="MobiDB-lite"/>
    </source>
</evidence>
<proteinExistence type="inferred from homology"/>
<evidence type="ECO:0000256" key="2">
    <source>
        <dbReference type="ARBA" id="ARBA00010270"/>
    </source>
</evidence>
<name>A0A2P9HGB9_9HYPH</name>
<evidence type="ECO:0000313" key="14">
    <source>
        <dbReference type="EMBL" id="SPL63157.1"/>
    </source>
</evidence>
<feature type="chain" id="PRO_5015199518" description="Lectin-like protein BA14k" evidence="13">
    <location>
        <begin position="27"/>
        <end position="175"/>
    </location>
</feature>
<dbReference type="Proteomes" id="UP000246073">
    <property type="component" value="Unassembled WGS sequence"/>
</dbReference>
<evidence type="ECO:0000313" key="15">
    <source>
        <dbReference type="Proteomes" id="UP000246073"/>
    </source>
</evidence>
<evidence type="ECO:0000256" key="5">
    <source>
        <dbReference type="ARBA" id="ARBA00022692"/>
    </source>
</evidence>
<evidence type="ECO:0000256" key="9">
    <source>
        <dbReference type="ARBA" id="ARBA00023026"/>
    </source>
</evidence>
<dbReference type="GO" id="GO:0030246">
    <property type="term" value="F:carbohydrate binding"/>
    <property type="evidence" value="ECO:0007669"/>
    <property type="project" value="UniProtKB-KW"/>
</dbReference>
<gene>
    <name evidence="14" type="ORF">OHAE_3089</name>
</gene>
<sequence>MKILKKACAGTLALVFGFTSIVPTMAAPMNLERPALNQNVEQVRDDRRPPRGHAQRHKRPPSNAHRPGRPPSNAHRPGRPPHSSHRPSNRPGYWHGHHGSRYYRNGYRRHSDGWWYPLAAFTAGAIVGGALNQPRVVHSNNHVRWCQSRYRTYRVSDNTFQPNSGPRRQCVSPYR</sequence>
<evidence type="ECO:0000256" key="1">
    <source>
        <dbReference type="ARBA" id="ARBA00004162"/>
    </source>
</evidence>
<comment type="function">
    <text evidence="11">Has immunoglobulin-binding and hemagglutination properties, and can bind to mannose. Essential for virulence. May be involved in LPS biosynthesis or polysaccharide transport.</text>
</comment>
<evidence type="ECO:0000256" key="10">
    <source>
        <dbReference type="ARBA" id="ARBA00023136"/>
    </source>
</evidence>
<evidence type="ECO:0000256" key="3">
    <source>
        <dbReference type="ARBA" id="ARBA00020552"/>
    </source>
</evidence>
<evidence type="ECO:0000256" key="13">
    <source>
        <dbReference type="SAM" id="SignalP"/>
    </source>
</evidence>
<evidence type="ECO:0000256" key="4">
    <source>
        <dbReference type="ARBA" id="ARBA00022475"/>
    </source>
</evidence>